<name>A0A075JKI7_9MICO</name>
<dbReference type="Proteomes" id="UP000027986">
    <property type="component" value="Chromosome"/>
</dbReference>
<evidence type="ECO:0000313" key="2">
    <source>
        <dbReference type="Proteomes" id="UP000027986"/>
    </source>
</evidence>
<keyword evidence="2" id="KW-1185">Reference proteome</keyword>
<dbReference type="KEGG" id="dni:HX89_14160"/>
<dbReference type="InterPro" id="IPR012349">
    <property type="entry name" value="Split_barrel_FMN-bd"/>
</dbReference>
<dbReference type="eggNOG" id="COG2808">
    <property type="taxonomic scope" value="Bacteria"/>
</dbReference>
<organism evidence="1 2">
    <name type="scientific">Dermacoccus nishinomiyaensis</name>
    <dbReference type="NCBI Taxonomy" id="1274"/>
    <lineage>
        <taxon>Bacteria</taxon>
        <taxon>Bacillati</taxon>
        <taxon>Actinomycetota</taxon>
        <taxon>Actinomycetes</taxon>
        <taxon>Micrococcales</taxon>
        <taxon>Dermacoccaceae</taxon>
        <taxon>Dermacoccus</taxon>
    </lineage>
</organism>
<dbReference type="RefSeq" id="WP_006945077.1">
    <property type="nucleotide sequence ID" value="NZ_CP008889.1"/>
</dbReference>
<dbReference type="GeneID" id="41842161"/>
<evidence type="ECO:0000313" key="1">
    <source>
        <dbReference type="EMBL" id="AIF41857.1"/>
    </source>
</evidence>
<dbReference type="PANTHER" id="PTHR35802:SF1">
    <property type="entry name" value="PROTEASE SYNTHASE AND SPORULATION PROTEIN PAI 2"/>
    <property type="match status" value="1"/>
</dbReference>
<gene>
    <name evidence="1" type="ORF">HX89_14160</name>
</gene>
<protein>
    <recommendedName>
        <fullName evidence="3">FMN-binding negative transcriptional regulator</fullName>
    </recommendedName>
</protein>
<dbReference type="SUPFAM" id="SSF50475">
    <property type="entry name" value="FMN-binding split barrel"/>
    <property type="match status" value="1"/>
</dbReference>
<reference evidence="1 2" key="1">
    <citation type="submission" date="2014-07" db="EMBL/GenBank/DDBJ databases">
        <title>Genome Sequencing of Dermacoccus nishinomiyaensis.</title>
        <authorList>
            <person name="Hong K.W."/>
            <person name="Chan K.G."/>
        </authorList>
    </citation>
    <scope>NUCLEOTIDE SEQUENCE [LARGE SCALE GENOMIC DNA]</scope>
    <source>
        <strain evidence="1 2">M25</strain>
    </source>
</reference>
<dbReference type="HOGENOM" id="CLU_065853_0_1_11"/>
<sequence length="211" mass="23303">MAYNPPHDAVTDVETIAAFMAKHPLATLITHDGVTPQADMVPLLLVDDDDAPSGKALIGHVARANPLWEAGRHEGLSLATFGPVEHYVSPTWYPSKAEHHRVVPTWNYLVAHAWGELQVHDDARWVRGVVARLTGVMEGERDEPWRMGQAPCDYLDDMLTKIVGIRIPVHRMEARFKISAHRSDADRLGARDGIAAELNGRAAQELADEMG</sequence>
<dbReference type="Gene3D" id="2.30.110.10">
    <property type="entry name" value="Electron Transport, Fmn-binding Protein, Chain A"/>
    <property type="match status" value="1"/>
</dbReference>
<accession>A0A075JKI7</accession>
<dbReference type="EMBL" id="CP008889">
    <property type="protein sequence ID" value="AIF41857.1"/>
    <property type="molecule type" value="Genomic_DNA"/>
</dbReference>
<dbReference type="AlphaFoldDB" id="A0A075JKI7"/>
<proteinExistence type="predicted"/>
<dbReference type="OrthoDB" id="9794948at2"/>
<dbReference type="Pfam" id="PF04299">
    <property type="entry name" value="FMN_bind_2"/>
    <property type="match status" value="1"/>
</dbReference>
<dbReference type="InterPro" id="IPR007396">
    <property type="entry name" value="TR_PAI2-type"/>
</dbReference>
<evidence type="ECO:0008006" key="3">
    <source>
        <dbReference type="Google" id="ProtNLM"/>
    </source>
</evidence>
<dbReference type="PIRSF" id="PIRSF010372">
    <property type="entry name" value="PaiB"/>
    <property type="match status" value="1"/>
</dbReference>
<dbReference type="PANTHER" id="PTHR35802">
    <property type="entry name" value="PROTEASE SYNTHASE AND SPORULATION PROTEIN PAI 2"/>
    <property type="match status" value="1"/>
</dbReference>